<sequence length="121" mass="13191">MASASMIKSSPVIDLGLFEVSDAEVCIEIEDDGGTGCRVKIEMAVGRNKKKKNRGQGSETQLMVGMAVGLATEDYFLANEMGNSLLEDYSIDEEDWSMEEGNVEALQFQLLNESLAFAEAQ</sequence>
<comment type="caution">
    <text evidence="1">The sequence shown here is derived from an EMBL/GenBank/DDBJ whole genome shotgun (WGS) entry which is preliminary data.</text>
</comment>
<evidence type="ECO:0000313" key="1">
    <source>
        <dbReference type="EMBL" id="KAJ4979019.1"/>
    </source>
</evidence>
<dbReference type="Proteomes" id="UP001141806">
    <property type="component" value="Unassembled WGS sequence"/>
</dbReference>
<keyword evidence="2" id="KW-1185">Reference proteome</keyword>
<protein>
    <submittedName>
        <fullName evidence="1">Uncharacterized protein</fullName>
    </submittedName>
</protein>
<organism evidence="1 2">
    <name type="scientific">Protea cynaroides</name>
    <dbReference type="NCBI Taxonomy" id="273540"/>
    <lineage>
        <taxon>Eukaryota</taxon>
        <taxon>Viridiplantae</taxon>
        <taxon>Streptophyta</taxon>
        <taxon>Embryophyta</taxon>
        <taxon>Tracheophyta</taxon>
        <taxon>Spermatophyta</taxon>
        <taxon>Magnoliopsida</taxon>
        <taxon>Proteales</taxon>
        <taxon>Proteaceae</taxon>
        <taxon>Protea</taxon>
    </lineage>
</organism>
<evidence type="ECO:0000313" key="2">
    <source>
        <dbReference type="Proteomes" id="UP001141806"/>
    </source>
</evidence>
<name>A0A9Q0R0Z6_9MAGN</name>
<reference evidence="1" key="1">
    <citation type="journal article" date="2023" name="Plant J.">
        <title>The genome of the king protea, Protea cynaroides.</title>
        <authorList>
            <person name="Chang J."/>
            <person name="Duong T.A."/>
            <person name="Schoeman C."/>
            <person name="Ma X."/>
            <person name="Roodt D."/>
            <person name="Barker N."/>
            <person name="Li Z."/>
            <person name="Van de Peer Y."/>
            <person name="Mizrachi E."/>
        </authorList>
    </citation>
    <scope>NUCLEOTIDE SEQUENCE</scope>
    <source>
        <tissue evidence="1">Young leaves</tissue>
    </source>
</reference>
<dbReference type="OrthoDB" id="1915921at2759"/>
<proteinExistence type="predicted"/>
<dbReference type="EMBL" id="JAMYWD010000002">
    <property type="protein sequence ID" value="KAJ4979019.1"/>
    <property type="molecule type" value="Genomic_DNA"/>
</dbReference>
<accession>A0A9Q0R0Z6</accession>
<dbReference type="AlphaFoldDB" id="A0A9Q0R0Z6"/>
<gene>
    <name evidence="1" type="ORF">NE237_009799</name>
</gene>